<name>A0ACB0JCT4_TRIPR</name>
<gene>
    <name evidence="1" type="ORF">MILVUS5_LOCUS12250</name>
</gene>
<reference evidence="1" key="1">
    <citation type="submission" date="2023-10" db="EMBL/GenBank/DDBJ databases">
        <authorList>
            <person name="Rodriguez Cubillos JULIANA M."/>
            <person name="De Vega J."/>
        </authorList>
    </citation>
    <scope>NUCLEOTIDE SEQUENCE</scope>
</reference>
<dbReference type="EMBL" id="CASHSV030000034">
    <property type="protein sequence ID" value="CAJ2642873.1"/>
    <property type="molecule type" value="Genomic_DNA"/>
</dbReference>
<dbReference type="Proteomes" id="UP001177021">
    <property type="component" value="Unassembled WGS sequence"/>
</dbReference>
<evidence type="ECO:0000313" key="2">
    <source>
        <dbReference type="Proteomes" id="UP001177021"/>
    </source>
</evidence>
<sequence>MDSSSTRSNAAGAGAGDAKKRLNLLAHAMKRKDSFIQFFAMTGILLLSMRSLGQKYKIHGLQEDTYALREEHNSLTDRIKNIKSSLLHEASQDSTGLFASRLRSLFNEQQ</sequence>
<protein>
    <submittedName>
        <fullName evidence="1">Uncharacterized protein</fullName>
    </submittedName>
</protein>
<proteinExistence type="predicted"/>
<comment type="caution">
    <text evidence="1">The sequence shown here is derived from an EMBL/GenBank/DDBJ whole genome shotgun (WGS) entry which is preliminary data.</text>
</comment>
<accession>A0ACB0JCT4</accession>
<keyword evidence="2" id="KW-1185">Reference proteome</keyword>
<evidence type="ECO:0000313" key="1">
    <source>
        <dbReference type="EMBL" id="CAJ2642873.1"/>
    </source>
</evidence>
<organism evidence="1 2">
    <name type="scientific">Trifolium pratense</name>
    <name type="common">Red clover</name>
    <dbReference type="NCBI Taxonomy" id="57577"/>
    <lineage>
        <taxon>Eukaryota</taxon>
        <taxon>Viridiplantae</taxon>
        <taxon>Streptophyta</taxon>
        <taxon>Embryophyta</taxon>
        <taxon>Tracheophyta</taxon>
        <taxon>Spermatophyta</taxon>
        <taxon>Magnoliopsida</taxon>
        <taxon>eudicotyledons</taxon>
        <taxon>Gunneridae</taxon>
        <taxon>Pentapetalae</taxon>
        <taxon>rosids</taxon>
        <taxon>fabids</taxon>
        <taxon>Fabales</taxon>
        <taxon>Fabaceae</taxon>
        <taxon>Papilionoideae</taxon>
        <taxon>50 kb inversion clade</taxon>
        <taxon>NPAAA clade</taxon>
        <taxon>Hologalegina</taxon>
        <taxon>IRL clade</taxon>
        <taxon>Trifolieae</taxon>
        <taxon>Trifolium</taxon>
    </lineage>
</organism>